<accession>A0AAV3XZU7</accession>
<reference evidence="2 3" key="1">
    <citation type="journal article" date="2021" name="Elife">
        <title>Chloroplast acquisition without the gene transfer in kleptoplastic sea slugs, Plakobranchus ocellatus.</title>
        <authorList>
            <person name="Maeda T."/>
            <person name="Takahashi S."/>
            <person name="Yoshida T."/>
            <person name="Shimamura S."/>
            <person name="Takaki Y."/>
            <person name="Nagai Y."/>
            <person name="Toyoda A."/>
            <person name="Suzuki Y."/>
            <person name="Arimoto A."/>
            <person name="Ishii H."/>
            <person name="Satoh N."/>
            <person name="Nishiyama T."/>
            <person name="Hasebe M."/>
            <person name="Maruyama T."/>
            <person name="Minagawa J."/>
            <person name="Obokata J."/>
            <person name="Shigenobu S."/>
        </authorList>
    </citation>
    <scope>NUCLEOTIDE SEQUENCE [LARGE SCALE GENOMIC DNA]</scope>
</reference>
<evidence type="ECO:0000313" key="3">
    <source>
        <dbReference type="Proteomes" id="UP000735302"/>
    </source>
</evidence>
<dbReference type="EMBL" id="BLXT01000308">
    <property type="protein sequence ID" value="GFN75917.1"/>
    <property type="molecule type" value="Genomic_DNA"/>
</dbReference>
<evidence type="ECO:0000313" key="2">
    <source>
        <dbReference type="EMBL" id="GFN75917.1"/>
    </source>
</evidence>
<comment type="caution">
    <text evidence="2">The sequence shown here is derived from an EMBL/GenBank/DDBJ whole genome shotgun (WGS) entry which is preliminary data.</text>
</comment>
<name>A0AAV3XZU7_9GAST</name>
<sequence length="138" mass="14974">MRWLEAEGRGEVQMDQGREDGLAGSRGEGRGPDRPGQGGCAGWKPRGGERFRWIRAGRMGWALRVGRGEGRWKRWPGGDGEGPVGWGSWGGAIKSAVRHKSPMCSVACPYEGRYVQGASACTATVLTSDIETRHFRTG</sequence>
<organism evidence="2 3">
    <name type="scientific">Plakobranchus ocellatus</name>
    <dbReference type="NCBI Taxonomy" id="259542"/>
    <lineage>
        <taxon>Eukaryota</taxon>
        <taxon>Metazoa</taxon>
        <taxon>Spiralia</taxon>
        <taxon>Lophotrochozoa</taxon>
        <taxon>Mollusca</taxon>
        <taxon>Gastropoda</taxon>
        <taxon>Heterobranchia</taxon>
        <taxon>Euthyneura</taxon>
        <taxon>Panpulmonata</taxon>
        <taxon>Sacoglossa</taxon>
        <taxon>Placobranchoidea</taxon>
        <taxon>Plakobranchidae</taxon>
        <taxon>Plakobranchus</taxon>
    </lineage>
</organism>
<evidence type="ECO:0000256" key="1">
    <source>
        <dbReference type="SAM" id="MobiDB-lite"/>
    </source>
</evidence>
<feature type="region of interest" description="Disordered" evidence="1">
    <location>
        <begin position="1"/>
        <end position="47"/>
    </location>
</feature>
<proteinExistence type="predicted"/>
<dbReference type="Proteomes" id="UP000735302">
    <property type="component" value="Unassembled WGS sequence"/>
</dbReference>
<gene>
    <name evidence="2" type="ORF">PoB_000242300</name>
</gene>
<protein>
    <submittedName>
        <fullName evidence="2">Uncharacterized protein</fullName>
    </submittedName>
</protein>
<dbReference type="AlphaFoldDB" id="A0AAV3XZU7"/>
<keyword evidence="3" id="KW-1185">Reference proteome</keyword>
<feature type="compositionally biased region" description="Basic and acidic residues" evidence="1">
    <location>
        <begin position="1"/>
        <end position="33"/>
    </location>
</feature>